<feature type="signal peptide" evidence="1">
    <location>
        <begin position="1"/>
        <end position="25"/>
    </location>
</feature>
<organism evidence="2 3">
    <name type="scientific">Streptomyces coeruleoprunus</name>
    <dbReference type="NCBI Taxonomy" id="285563"/>
    <lineage>
        <taxon>Bacteria</taxon>
        <taxon>Bacillati</taxon>
        <taxon>Actinomycetota</taxon>
        <taxon>Actinomycetes</taxon>
        <taxon>Kitasatosporales</taxon>
        <taxon>Streptomycetaceae</taxon>
        <taxon>Streptomyces</taxon>
    </lineage>
</organism>
<dbReference type="InterPro" id="IPR047736">
    <property type="entry name" value="RdlA/B-like"/>
</dbReference>
<evidence type="ECO:0000313" key="3">
    <source>
        <dbReference type="Proteomes" id="UP001595829"/>
    </source>
</evidence>
<dbReference type="RefSeq" id="WP_345686275.1">
    <property type="nucleotide sequence ID" value="NZ_BAABIT010000001.1"/>
</dbReference>
<dbReference type="Proteomes" id="UP001595829">
    <property type="component" value="Unassembled WGS sequence"/>
</dbReference>
<keyword evidence="3" id="KW-1185">Reference proteome</keyword>
<evidence type="ECO:0000256" key="1">
    <source>
        <dbReference type="SAM" id="SignalP"/>
    </source>
</evidence>
<protein>
    <recommendedName>
        <fullName evidence="4">Secreted protein</fullName>
    </recommendedName>
</protein>
<dbReference type="EMBL" id="JBHSJD010000014">
    <property type="protein sequence ID" value="MFC5024216.1"/>
    <property type="molecule type" value="Genomic_DNA"/>
</dbReference>
<evidence type="ECO:0008006" key="4">
    <source>
        <dbReference type="Google" id="ProtNLM"/>
    </source>
</evidence>
<comment type="caution">
    <text evidence="2">The sequence shown here is derived from an EMBL/GenBank/DDBJ whole genome shotgun (WGS) entry which is preliminary data.</text>
</comment>
<reference evidence="3" key="1">
    <citation type="journal article" date="2019" name="Int. J. Syst. Evol. Microbiol.">
        <title>The Global Catalogue of Microorganisms (GCM) 10K type strain sequencing project: providing services to taxonomists for standard genome sequencing and annotation.</title>
        <authorList>
            <consortium name="The Broad Institute Genomics Platform"/>
            <consortium name="The Broad Institute Genome Sequencing Center for Infectious Disease"/>
            <person name="Wu L."/>
            <person name="Ma J."/>
        </authorList>
    </citation>
    <scope>NUCLEOTIDE SEQUENCE [LARGE SCALE GENOMIC DNA]</scope>
    <source>
        <strain evidence="3">CGMCC 4.1648</strain>
    </source>
</reference>
<accession>A0ABV9XIL6</accession>
<name>A0ABV9XIL6_9ACTN</name>
<dbReference type="Pfam" id="PF25848">
    <property type="entry name" value="Rodlin"/>
    <property type="match status" value="1"/>
</dbReference>
<sequence length="75" mass="7197">MFKKVLATAGVAAAALGVSVPTASAVGEGGVHTQNGNFSVQSYGNTGAEPAEGGAAPGDVEASLRALDSGLPGQR</sequence>
<feature type="chain" id="PRO_5046950057" description="Secreted protein" evidence="1">
    <location>
        <begin position="26"/>
        <end position="75"/>
    </location>
</feature>
<gene>
    <name evidence="2" type="ORF">ACFPM3_18995</name>
</gene>
<evidence type="ECO:0000313" key="2">
    <source>
        <dbReference type="EMBL" id="MFC5024216.1"/>
    </source>
</evidence>
<proteinExistence type="predicted"/>
<keyword evidence="1" id="KW-0732">Signal</keyword>